<keyword evidence="3 6" id="KW-0812">Transmembrane</keyword>
<feature type="transmembrane region" description="Helical" evidence="6">
    <location>
        <begin position="109"/>
        <end position="133"/>
    </location>
</feature>
<evidence type="ECO:0000256" key="6">
    <source>
        <dbReference type="SAM" id="Phobius"/>
    </source>
</evidence>
<evidence type="ECO:0000313" key="8">
    <source>
        <dbReference type="EMBL" id="GLR87581.1"/>
    </source>
</evidence>
<dbReference type="SUPFAM" id="SSF81342">
    <property type="entry name" value="Transmembrane di-heme cytochromes"/>
    <property type="match status" value="1"/>
</dbReference>
<evidence type="ECO:0000256" key="1">
    <source>
        <dbReference type="ARBA" id="ARBA00004651"/>
    </source>
</evidence>
<dbReference type="Proteomes" id="UP001156905">
    <property type="component" value="Unassembled WGS sequence"/>
</dbReference>
<feature type="domain" description="Cytochrome b561 bacterial/Ni-hydrogenase" evidence="7">
    <location>
        <begin position="21"/>
        <end position="195"/>
    </location>
</feature>
<evidence type="ECO:0000256" key="5">
    <source>
        <dbReference type="ARBA" id="ARBA00023136"/>
    </source>
</evidence>
<dbReference type="InterPro" id="IPR016174">
    <property type="entry name" value="Di-haem_cyt_TM"/>
</dbReference>
<keyword evidence="2" id="KW-1003">Cell membrane</keyword>
<name>A0ABQ6B174_9BRAD</name>
<comment type="caution">
    <text evidence="8">The sequence shown here is derived from an EMBL/GenBank/DDBJ whole genome shotgun (WGS) entry which is preliminary data.</text>
</comment>
<dbReference type="Pfam" id="PF01292">
    <property type="entry name" value="Ni_hydr_CYTB"/>
    <property type="match status" value="1"/>
</dbReference>
<keyword evidence="9" id="KW-1185">Reference proteome</keyword>
<dbReference type="InterPro" id="IPR011577">
    <property type="entry name" value="Cyt_b561_bac/Ni-Hgenase"/>
</dbReference>
<feature type="transmembrane region" description="Helical" evidence="6">
    <location>
        <begin position="214"/>
        <end position="236"/>
    </location>
</feature>
<feature type="transmembrane region" description="Helical" evidence="6">
    <location>
        <begin position="28"/>
        <end position="45"/>
    </location>
</feature>
<sequence length="237" mass="26657">MTSSEAGHMETAFADTTDLRVWDLPVRALHWLLVIGISVCWWTGINNELEYHLWSGYAILWIVLMRLYWGLVGSSTARFVNFVRGPKAILDYASTLHRRETPHSHGHNALGAISIVVMLGLVLAVVILGLFAVDVDGLHSGPLSSYISFKQGRHIAHLHYYWFNILIWVIALHLAAVIFYFIYKRRNLIGPMIHGKRPPDAGDVAETEMEGAPLWRFVIGAVVVTAIVYAVSIAFYF</sequence>
<evidence type="ECO:0000313" key="9">
    <source>
        <dbReference type="Proteomes" id="UP001156905"/>
    </source>
</evidence>
<dbReference type="Gene3D" id="1.20.950.20">
    <property type="entry name" value="Transmembrane di-heme cytochromes, Chain C"/>
    <property type="match status" value="1"/>
</dbReference>
<organism evidence="8 9">
    <name type="scientific">Bradyrhizobium iriomotense</name>
    <dbReference type="NCBI Taxonomy" id="441950"/>
    <lineage>
        <taxon>Bacteria</taxon>
        <taxon>Pseudomonadati</taxon>
        <taxon>Pseudomonadota</taxon>
        <taxon>Alphaproteobacteria</taxon>
        <taxon>Hyphomicrobiales</taxon>
        <taxon>Nitrobacteraceae</taxon>
        <taxon>Bradyrhizobium</taxon>
    </lineage>
</organism>
<comment type="subcellular location">
    <subcellularLocation>
        <location evidence="1">Cell membrane</location>
        <topology evidence="1">Multi-pass membrane protein</topology>
    </subcellularLocation>
</comment>
<feature type="transmembrane region" description="Helical" evidence="6">
    <location>
        <begin position="160"/>
        <end position="183"/>
    </location>
</feature>
<evidence type="ECO:0000259" key="7">
    <source>
        <dbReference type="Pfam" id="PF01292"/>
    </source>
</evidence>
<dbReference type="PANTHER" id="PTHR30485">
    <property type="entry name" value="NI/FE-HYDROGENASE 1 B-TYPE CYTOCHROME SUBUNIT"/>
    <property type="match status" value="1"/>
</dbReference>
<proteinExistence type="predicted"/>
<dbReference type="InterPro" id="IPR051542">
    <property type="entry name" value="Hydrogenase_cytochrome"/>
</dbReference>
<protein>
    <recommendedName>
        <fullName evidence="7">Cytochrome b561 bacterial/Ni-hydrogenase domain-containing protein</fullName>
    </recommendedName>
</protein>
<evidence type="ECO:0000256" key="3">
    <source>
        <dbReference type="ARBA" id="ARBA00022692"/>
    </source>
</evidence>
<dbReference type="PANTHER" id="PTHR30485:SF2">
    <property type="entry name" value="BLL0597 PROTEIN"/>
    <property type="match status" value="1"/>
</dbReference>
<gene>
    <name evidence="8" type="ORF">GCM10007857_42920</name>
</gene>
<evidence type="ECO:0000256" key="4">
    <source>
        <dbReference type="ARBA" id="ARBA00022989"/>
    </source>
</evidence>
<keyword evidence="4 6" id="KW-1133">Transmembrane helix</keyword>
<keyword evidence="5 6" id="KW-0472">Membrane</keyword>
<dbReference type="EMBL" id="BSOW01000015">
    <property type="protein sequence ID" value="GLR87581.1"/>
    <property type="molecule type" value="Genomic_DNA"/>
</dbReference>
<reference evidence="9" key="1">
    <citation type="journal article" date="2019" name="Int. J. Syst. Evol. Microbiol.">
        <title>The Global Catalogue of Microorganisms (GCM) 10K type strain sequencing project: providing services to taxonomists for standard genome sequencing and annotation.</title>
        <authorList>
            <consortium name="The Broad Institute Genomics Platform"/>
            <consortium name="The Broad Institute Genome Sequencing Center for Infectious Disease"/>
            <person name="Wu L."/>
            <person name="Ma J."/>
        </authorList>
    </citation>
    <scope>NUCLEOTIDE SEQUENCE [LARGE SCALE GENOMIC DNA]</scope>
    <source>
        <strain evidence="9">NBRC 102520</strain>
    </source>
</reference>
<evidence type="ECO:0000256" key="2">
    <source>
        <dbReference type="ARBA" id="ARBA00022475"/>
    </source>
</evidence>
<accession>A0ABQ6B174</accession>